<dbReference type="EMBL" id="AAMIYH010000015">
    <property type="protein sequence ID" value="EDH8303067.1"/>
    <property type="molecule type" value="Genomic_DNA"/>
</dbReference>
<evidence type="ECO:0000256" key="2">
    <source>
        <dbReference type="ARBA" id="ARBA00022723"/>
    </source>
</evidence>
<gene>
    <name evidence="3" type="ORF">CB695_16485</name>
</gene>
<dbReference type="InterPro" id="IPR023214">
    <property type="entry name" value="HAD_sf"/>
</dbReference>
<evidence type="ECO:0008006" key="4">
    <source>
        <dbReference type="Google" id="ProtNLM"/>
    </source>
</evidence>
<dbReference type="Pfam" id="PF06941">
    <property type="entry name" value="NT5C"/>
    <property type="match status" value="1"/>
</dbReference>
<evidence type="ECO:0000313" key="3">
    <source>
        <dbReference type="EMBL" id="EDH8303067.1"/>
    </source>
</evidence>
<accession>A0A635R900</accession>
<evidence type="ECO:0000256" key="1">
    <source>
        <dbReference type="ARBA" id="ARBA00009589"/>
    </source>
</evidence>
<dbReference type="GO" id="GO:0046872">
    <property type="term" value="F:metal ion binding"/>
    <property type="evidence" value="ECO:0007669"/>
    <property type="project" value="UniProtKB-KW"/>
</dbReference>
<dbReference type="InterPro" id="IPR036412">
    <property type="entry name" value="HAD-like_sf"/>
</dbReference>
<organism evidence="3">
    <name type="scientific">Salmonella enterica subsp. enterica serovar Chester</name>
    <dbReference type="NCBI Taxonomy" id="149386"/>
    <lineage>
        <taxon>Bacteria</taxon>
        <taxon>Pseudomonadati</taxon>
        <taxon>Pseudomonadota</taxon>
        <taxon>Gammaproteobacteria</taxon>
        <taxon>Enterobacterales</taxon>
        <taxon>Enterobacteriaceae</taxon>
        <taxon>Salmonella</taxon>
    </lineage>
</organism>
<comment type="caution">
    <text evidence="3">The sequence shown here is derived from an EMBL/GenBank/DDBJ whole genome shotgun (WGS) entry which is preliminary data.</text>
</comment>
<dbReference type="AlphaFoldDB" id="A0A635R900"/>
<protein>
    <recommendedName>
        <fullName evidence="4">HAD family hydrolase</fullName>
    </recommendedName>
</protein>
<name>A0A635R900_SALET</name>
<dbReference type="Gene3D" id="3.40.50.1000">
    <property type="entry name" value="HAD superfamily/HAD-like"/>
    <property type="match status" value="1"/>
</dbReference>
<dbReference type="GO" id="GO:0009264">
    <property type="term" value="P:deoxyribonucleotide catabolic process"/>
    <property type="evidence" value="ECO:0007669"/>
    <property type="project" value="InterPro"/>
</dbReference>
<dbReference type="InterPro" id="IPR010708">
    <property type="entry name" value="5'(3')-deoxyribonucleotidase"/>
</dbReference>
<dbReference type="GO" id="GO:0008253">
    <property type="term" value="F:5'-nucleotidase activity"/>
    <property type="evidence" value="ECO:0007669"/>
    <property type="project" value="InterPro"/>
</dbReference>
<dbReference type="SUPFAM" id="SSF56784">
    <property type="entry name" value="HAD-like"/>
    <property type="match status" value="1"/>
</dbReference>
<sequence>MFNLDSDGVFANWRGYVLEHHLKGMSIEEFHGMPELHRRALMREIYLNDPDLFYKLDPIPEAVKILETVESLGECWAILTSGSEDHFDHDRVVESKKLFFEKHFGVPGHKVIVTTSSAEKATYAEKGRLLVDDYGRNCREWVLKGGTAIYTRTNEPEVDAICRQIRTFAESPLEYSGQILCVQ</sequence>
<keyword evidence="2" id="KW-0479">Metal-binding</keyword>
<proteinExistence type="inferred from homology"/>
<comment type="similarity">
    <text evidence="1">Belongs to the 5'(3')-deoxyribonucleotidase family.</text>
</comment>
<reference evidence="3" key="1">
    <citation type="submission" date="2018-07" db="EMBL/GenBank/DDBJ databases">
        <authorList>
            <person name="Ashton P.M."/>
            <person name="Dallman T."/>
            <person name="Nair S."/>
            <person name="De Pinna E."/>
            <person name="Peters T."/>
            <person name="Grant K."/>
        </authorList>
    </citation>
    <scope>NUCLEOTIDE SEQUENCE</scope>
    <source>
        <strain evidence="3">368335</strain>
    </source>
</reference>